<evidence type="ECO:0000256" key="7">
    <source>
        <dbReference type="HAMAP-Rule" id="MF_00038"/>
    </source>
</evidence>
<feature type="binding site" evidence="9">
    <location>
        <position position="234"/>
    </location>
    <ligand>
        <name>Mg(2+)</name>
        <dbReference type="ChEBI" id="CHEBI:18420"/>
    </ligand>
</feature>
<keyword evidence="7" id="KW-1003">Cell membrane</keyword>
<dbReference type="STRING" id="39777.B7L28_05505"/>
<comment type="caution">
    <text evidence="10">The sequence shown here is derived from an EMBL/GenBank/DDBJ whole genome shotgun (WGS) entry which is preliminary data.</text>
</comment>
<feature type="transmembrane region" description="Helical" evidence="7">
    <location>
        <begin position="175"/>
        <end position="195"/>
    </location>
</feature>
<dbReference type="Proteomes" id="UP000070226">
    <property type="component" value="Unassembled WGS sequence"/>
</dbReference>
<keyword evidence="7 9" id="KW-0479">Metal-binding</keyword>
<dbReference type="RefSeq" id="WP_060807762.1">
    <property type="nucleotide sequence ID" value="NZ_KQ958112.1"/>
</dbReference>
<evidence type="ECO:0000313" key="10">
    <source>
        <dbReference type="EMBL" id="KXA62859.1"/>
    </source>
</evidence>
<evidence type="ECO:0000313" key="11">
    <source>
        <dbReference type="Proteomes" id="UP000070226"/>
    </source>
</evidence>
<dbReference type="NCBIfam" id="TIGR00445">
    <property type="entry name" value="mraY"/>
    <property type="match status" value="1"/>
</dbReference>
<keyword evidence="7" id="KW-0132">Cell division</keyword>
<name>A0A133S320_9FIRM</name>
<feature type="transmembrane region" description="Helical" evidence="7">
    <location>
        <begin position="6"/>
        <end position="27"/>
    </location>
</feature>
<keyword evidence="7 9" id="KW-0460">Magnesium</keyword>
<dbReference type="PROSITE" id="PS01348">
    <property type="entry name" value="MRAY_2"/>
    <property type="match status" value="1"/>
</dbReference>
<keyword evidence="7" id="KW-0131">Cell cycle</keyword>
<feature type="transmembrane region" description="Helical" evidence="7">
    <location>
        <begin position="201"/>
        <end position="223"/>
    </location>
</feature>
<gene>
    <name evidence="7" type="primary">mraY</name>
    <name evidence="10" type="ORF">HMPREF3233_01422</name>
</gene>
<dbReference type="GO" id="GO:0008360">
    <property type="term" value="P:regulation of cell shape"/>
    <property type="evidence" value="ECO:0007669"/>
    <property type="project" value="UniProtKB-KW"/>
</dbReference>
<evidence type="ECO:0000256" key="9">
    <source>
        <dbReference type="PIRSR" id="PIRSR600715-1"/>
    </source>
</evidence>
<dbReference type="PROSITE" id="PS01347">
    <property type="entry name" value="MRAY_1"/>
    <property type="match status" value="1"/>
</dbReference>
<feature type="transmembrane region" description="Helical" evidence="7">
    <location>
        <begin position="256"/>
        <end position="278"/>
    </location>
</feature>
<dbReference type="InterPro" id="IPR003524">
    <property type="entry name" value="PNAcMuramoyl-5peptid_Trfase"/>
</dbReference>
<dbReference type="GO" id="GO:0008963">
    <property type="term" value="F:phospho-N-acetylmuramoyl-pentapeptide-transferase activity"/>
    <property type="evidence" value="ECO:0007669"/>
    <property type="project" value="UniProtKB-UniRule"/>
</dbReference>
<dbReference type="InterPro" id="IPR018480">
    <property type="entry name" value="PNAcMuramoyl-5peptid_Trfase_CS"/>
</dbReference>
<feature type="transmembrane region" description="Helical" evidence="7">
    <location>
        <begin position="116"/>
        <end position="137"/>
    </location>
</feature>
<dbReference type="GO" id="GO:0051301">
    <property type="term" value="P:cell division"/>
    <property type="evidence" value="ECO:0007669"/>
    <property type="project" value="UniProtKB-KW"/>
</dbReference>
<dbReference type="Pfam" id="PF00953">
    <property type="entry name" value="Glycos_transf_4"/>
    <property type="match status" value="1"/>
</dbReference>
<evidence type="ECO:0000256" key="5">
    <source>
        <dbReference type="ARBA" id="ARBA00022989"/>
    </source>
</evidence>
<dbReference type="PATRIC" id="fig|39777.7.peg.1387"/>
<keyword evidence="4 7" id="KW-0812">Transmembrane</keyword>
<feature type="transmembrane region" description="Helical" evidence="7">
    <location>
        <begin position="48"/>
        <end position="72"/>
    </location>
</feature>
<comment type="function">
    <text evidence="7">Catalyzes the initial step of the lipid cycle reactions in the biosynthesis of the cell wall peptidoglycan: transfers peptidoglycan precursor phospho-MurNAc-pentapeptide from UDP-MurNAc-pentapeptide onto the lipid carrier undecaprenyl phosphate, yielding undecaprenyl-pyrophosphoryl-MurNAc-pentapeptide, known as lipid I.</text>
</comment>
<comment type="catalytic activity">
    <reaction evidence="7">
        <text>UDP-N-acetyl-alpha-D-muramoyl-L-alanyl-gamma-D-glutamyl-meso-2,6-diaminopimeloyl-D-alanyl-D-alanine + di-trans,octa-cis-undecaprenyl phosphate = di-trans,octa-cis-undecaprenyl diphospho-N-acetyl-alpha-D-muramoyl-L-alanyl-D-glutamyl-meso-2,6-diaminopimeloyl-D-alanyl-D-alanine + UMP</text>
        <dbReference type="Rhea" id="RHEA:28386"/>
        <dbReference type="ChEBI" id="CHEBI:57865"/>
        <dbReference type="ChEBI" id="CHEBI:60392"/>
        <dbReference type="ChEBI" id="CHEBI:61386"/>
        <dbReference type="ChEBI" id="CHEBI:61387"/>
        <dbReference type="EC" id="2.7.8.13"/>
    </reaction>
</comment>
<dbReference type="EMBL" id="LRQT01000079">
    <property type="protein sequence ID" value="KXA62859.1"/>
    <property type="molecule type" value="Genomic_DNA"/>
</dbReference>
<dbReference type="GO" id="GO:0009252">
    <property type="term" value="P:peptidoglycan biosynthetic process"/>
    <property type="evidence" value="ECO:0007669"/>
    <property type="project" value="UniProtKB-UniRule"/>
</dbReference>
<feature type="binding site" evidence="9">
    <location>
        <position position="167"/>
    </location>
    <ligand>
        <name>Mg(2+)</name>
        <dbReference type="ChEBI" id="CHEBI:18420"/>
    </ligand>
</feature>
<feature type="transmembrane region" description="Helical" evidence="7">
    <location>
        <begin position="309"/>
        <end position="327"/>
    </location>
</feature>
<dbReference type="UniPathway" id="UPA00219"/>
<evidence type="ECO:0000256" key="3">
    <source>
        <dbReference type="ARBA" id="ARBA00022679"/>
    </source>
</evidence>
<organism evidence="10">
    <name type="scientific">Veillonella atypica</name>
    <dbReference type="NCBI Taxonomy" id="39777"/>
    <lineage>
        <taxon>Bacteria</taxon>
        <taxon>Bacillati</taxon>
        <taxon>Bacillota</taxon>
        <taxon>Negativicutes</taxon>
        <taxon>Veillonellales</taxon>
        <taxon>Veillonellaceae</taxon>
        <taxon>Veillonella</taxon>
    </lineage>
</organism>
<reference evidence="10 11" key="1">
    <citation type="submission" date="2016-01" db="EMBL/GenBank/DDBJ databases">
        <authorList>
            <person name="Oliw E.H."/>
        </authorList>
    </citation>
    <scope>NUCLEOTIDE SEQUENCE [LARGE SCALE GENOMIC DNA]</scope>
    <source>
        <strain evidence="10 11">CMW7756B</strain>
    </source>
</reference>
<dbReference type="GO" id="GO:0046872">
    <property type="term" value="F:metal ion binding"/>
    <property type="evidence" value="ECO:0007669"/>
    <property type="project" value="UniProtKB-KW"/>
</dbReference>
<dbReference type="AlphaFoldDB" id="A0A133S320"/>
<keyword evidence="6 7" id="KW-0472">Membrane</keyword>
<keyword evidence="3 7" id="KW-0808">Transferase</keyword>
<evidence type="ECO:0000256" key="1">
    <source>
        <dbReference type="ARBA" id="ARBA00004141"/>
    </source>
</evidence>
<evidence type="ECO:0000256" key="6">
    <source>
        <dbReference type="ARBA" id="ARBA00023136"/>
    </source>
</evidence>
<dbReference type="PANTHER" id="PTHR22926">
    <property type="entry name" value="PHOSPHO-N-ACETYLMURAMOYL-PENTAPEPTIDE-TRANSFERASE"/>
    <property type="match status" value="1"/>
</dbReference>
<keyword evidence="7" id="KW-0961">Cell wall biogenesis/degradation</keyword>
<comment type="subcellular location">
    <subcellularLocation>
        <location evidence="7">Cell membrane</location>
        <topology evidence="7">Multi-pass membrane protein</topology>
    </subcellularLocation>
    <subcellularLocation>
        <location evidence="1">Membrane</location>
        <topology evidence="1">Multi-pass membrane protein</topology>
    </subcellularLocation>
</comment>
<comment type="cofactor">
    <cofactor evidence="7 9">
        <name>Mg(2+)</name>
        <dbReference type="ChEBI" id="CHEBI:18420"/>
    </cofactor>
</comment>
<keyword evidence="5 7" id="KW-1133">Transmembrane helix</keyword>
<dbReference type="HAMAP" id="MF_00038">
    <property type="entry name" value="MraY"/>
    <property type="match status" value="1"/>
</dbReference>
<comment type="pathway">
    <text evidence="7">Cell wall biogenesis; peptidoglycan biosynthesis.</text>
</comment>
<feature type="transmembrane region" description="Helical" evidence="7">
    <location>
        <begin position="149"/>
        <end position="168"/>
    </location>
</feature>
<feature type="transmembrane region" description="Helical" evidence="7">
    <location>
        <begin position="230"/>
        <end position="250"/>
    </location>
</feature>
<dbReference type="CDD" id="cd06852">
    <property type="entry name" value="GT_MraY"/>
    <property type="match status" value="1"/>
</dbReference>
<dbReference type="EC" id="2.7.8.13" evidence="7 8"/>
<keyword evidence="7" id="KW-0573">Peptidoglycan synthesis</keyword>
<evidence type="ECO:0000256" key="2">
    <source>
        <dbReference type="ARBA" id="ARBA00005583"/>
    </source>
</evidence>
<dbReference type="InterPro" id="IPR000715">
    <property type="entry name" value="Glycosyl_transferase_4"/>
</dbReference>
<feature type="transmembrane region" description="Helical" evidence="7">
    <location>
        <begin position="78"/>
        <end position="96"/>
    </location>
</feature>
<dbReference type="PANTHER" id="PTHR22926:SF5">
    <property type="entry name" value="PHOSPHO-N-ACETYLMURAMOYL-PENTAPEPTIDE-TRANSFERASE HOMOLOG"/>
    <property type="match status" value="1"/>
</dbReference>
<protein>
    <recommendedName>
        <fullName evidence="7 8">Phospho-N-acetylmuramoyl-pentapeptide-transferase</fullName>
        <ecNumber evidence="7 8">2.7.8.13</ecNumber>
    </recommendedName>
    <alternativeName>
        <fullName evidence="7">UDP-MurNAc-pentapeptide phosphotransferase</fullName>
    </alternativeName>
</protein>
<accession>A0A133S320</accession>
<keyword evidence="7" id="KW-0133">Cell shape</keyword>
<proteinExistence type="inferred from homology"/>
<evidence type="ECO:0000256" key="4">
    <source>
        <dbReference type="ARBA" id="ARBA00022692"/>
    </source>
</evidence>
<dbReference type="GO" id="GO:0071555">
    <property type="term" value="P:cell wall organization"/>
    <property type="evidence" value="ECO:0007669"/>
    <property type="project" value="UniProtKB-KW"/>
</dbReference>
<dbReference type="GO" id="GO:0051992">
    <property type="term" value="F:UDP-N-acetylmuramoyl-L-alanyl-D-glutamyl-meso-2,6-diaminopimelyl-D-alanyl-D-alanine:undecaprenyl-phosphate transferase activity"/>
    <property type="evidence" value="ECO:0007669"/>
    <property type="project" value="RHEA"/>
</dbReference>
<evidence type="ECO:0000256" key="8">
    <source>
        <dbReference type="NCBIfam" id="TIGR00445"/>
    </source>
</evidence>
<dbReference type="GO" id="GO:0005886">
    <property type="term" value="C:plasma membrane"/>
    <property type="evidence" value="ECO:0007669"/>
    <property type="project" value="UniProtKB-SubCell"/>
</dbReference>
<sequence>MIYHILLAFVVTFIITLVLGKIGIPMLKSLHAQQSIREEGPESHQAKAGTPTMGGAFMMVALTIGVAIFAPWNVATGMLLFLTLGHCLLGFFDDFVKAVKKRNLGLTAKQKLLGQFILAAVFCYCITEIMVIPTTLWIPVIDAHVQLGFAYYILAFLIIVGATNAVNLTDGLDGLASGTSAVAAIAFSVIGLMIYSTESSVAAESVAFFGAIVTAVCLGFLVFNINPAKVFMGDTGSLALGGAFAGMAILTKTELLLVVIGGIFVMEALSVIIQVISFKTRGVRVFKMSPIHHHFELSGWSEQTVVNRFWFGGAVLAILGVILATVTI</sequence>
<comment type="similarity">
    <text evidence="2 7">Belongs to the glycosyltransferase 4 family. MraY subfamily.</text>
</comment>